<dbReference type="SMART" id="SM00646">
    <property type="entry name" value="Ami_3"/>
    <property type="match status" value="1"/>
</dbReference>
<accession>A0A371J6F5</accession>
<dbReference type="Proteomes" id="UP000215694">
    <property type="component" value="Unassembled WGS sequence"/>
</dbReference>
<dbReference type="CDD" id="cd02696">
    <property type="entry name" value="MurNAc-LAA"/>
    <property type="match status" value="1"/>
</dbReference>
<dbReference type="Pfam" id="PF01520">
    <property type="entry name" value="Amidase_3"/>
    <property type="match status" value="1"/>
</dbReference>
<evidence type="ECO:0000313" key="2">
    <source>
        <dbReference type="EMBL" id="RDY28371.1"/>
    </source>
</evidence>
<dbReference type="OrthoDB" id="5344211at2"/>
<dbReference type="PANTHER" id="PTHR30404">
    <property type="entry name" value="N-ACETYLMURAMOYL-L-ALANINE AMIDASE"/>
    <property type="match status" value="1"/>
</dbReference>
<dbReference type="AlphaFoldDB" id="A0A371J6F5"/>
<sequence>MRVFIMPGHTLSGAGTGAVGHINEGEQNRVLTEKIVYWLKQGGADVVTNKLDKAKTSSYLAEQVALCNNLPKFDVVVQIHFNAGSSDRDSNTTGTETWYYNDAGKVYADRVNQKLGSHFRVRGSKQSTGLYWLKHTRDTAILIETCFVDDKDDANVYNANKDCIGKDIAEAILGKNIETSTPPESKIFYRVVSGSYNDRNNADKTVQELKDKGYDAFIDIYKK</sequence>
<dbReference type="Pfam" id="PF05036">
    <property type="entry name" value="SPOR"/>
    <property type="match status" value="1"/>
</dbReference>
<feature type="domain" description="MurNAc-LAA" evidence="1">
    <location>
        <begin position="71"/>
        <end position="173"/>
    </location>
</feature>
<dbReference type="Gene3D" id="3.40.630.40">
    <property type="entry name" value="Zn-dependent exopeptidases"/>
    <property type="match status" value="1"/>
</dbReference>
<evidence type="ECO:0000313" key="3">
    <source>
        <dbReference type="Proteomes" id="UP000215694"/>
    </source>
</evidence>
<dbReference type="PANTHER" id="PTHR30404:SF8">
    <property type="entry name" value="AUTOLYSIN PH-RELATED"/>
    <property type="match status" value="1"/>
</dbReference>
<name>A0A371J6F5_9FIRM</name>
<dbReference type="GO" id="GO:0042834">
    <property type="term" value="F:peptidoglycan binding"/>
    <property type="evidence" value="ECO:0007669"/>
    <property type="project" value="InterPro"/>
</dbReference>
<comment type="caution">
    <text evidence="2">The sequence shown here is derived from an EMBL/GenBank/DDBJ whole genome shotgun (WGS) entry which is preliminary data.</text>
</comment>
<dbReference type="InterPro" id="IPR036680">
    <property type="entry name" value="SPOR-like_sf"/>
</dbReference>
<protein>
    <submittedName>
        <fullName evidence="2">N-acetylmuramoyl-L-alanine amidase</fullName>
    </submittedName>
</protein>
<dbReference type="InterPro" id="IPR050695">
    <property type="entry name" value="N-acetylmuramoyl_amidase_3"/>
</dbReference>
<dbReference type="InterPro" id="IPR002508">
    <property type="entry name" value="MurNAc-LAA_cat"/>
</dbReference>
<gene>
    <name evidence="2" type="ORF">CHL78_005575</name>
</gene>
<reference evidence="2 3" key="1">
    <citation type="journal article" date="2017" name="Genome Announc.">
        <title>Draft Genome Sequence of Romboutsia weinsteinii sp. nov. Strain CCRI-19649(T) Isolated from Surface Water.</title>
        <authorList>
            <person name="Maheux A.F."/>
            <person name="Boudreau D.K."/>
            <person name="Berube E."/>
            <person name="Boissinot M."/>
            <person name="Cantin P."/>
            <person name="Raymond F."/>
            <person name="Corbeil J."/>
            <person name="Omar R.F."/>
            <person name="Bergeron M.G."/>
        </authorList>
    </citation>
    <scope>NUCLEOTIDE SEQUENCE [LARGE SCALE GENOMIC DNA]</scope>
    <source>
        <strain evidence="2 3">CCRI-19649</strain>
    </source>
</reference>
<keyword evidence="3" id="KW-1185">Reference proteome</keyword>
<dbReference type="GO" id="GO:0008745">
    <property type="term" value="F:N-acetylmuramoyl-L-alanine amidase activity"/>
    <property type="evidence" value="ECO:0007669"/>
    <property type="project" value="InterPro"/>
</dbReference>
<dbReference type="GO" id="GO:0009253">
    <property type="term" value="P:peptidoglycan catabolic process"/>
    <property type="evidence" value="ECO:0007669"/>
    <property type="project" value="InterPro"/>
</dbReference>
<dbReference type="SUPFAM" id="SSF53187">
    <property type="entry name" value="Zn-dependent exopeptidases"/>
    <property type="match status" value="1"/>
</dbReference>
<dbReference type="SUPFAM" id="SSF110997">
    <property type="entry name" value="Sporulation related repeat"/>
    <property type="match status" value="1"/>
</dbReference>
<dbReference type="RefSeq" id="WP_094368515.1">
    <property type="nucleotide sequence ID" value="NZ_NOJY02000007.1"/>
</dbReference>
<dbReference type="GO" id="GO:0030288">
    <property type="term" value="C:outer membrane-bounded periplasmic space"/>
    <property type="evidence" value="ECO:0007669"/>
    <property type="project" value="TreeGrafter"/>
</dbReference>
<dbReference type="EMBL" id="NOJY02000007">
    <property type="protein sequence ID" value="RDY28371.1"/>
    <property type="molecule type" value="Genomic_DNA"/>
</dbReference>
<dbReference type="InterPro" id="IPR007730">
    <property type="entry name" value="SPOR-like_dom"/>
</dbReference>
<organism evidence="2 3">
    <name type="scientific">Romboutsia weinsteinii</name>
    <dbReference type="NCBI Taxonomy" id="2020949"/>
    <lineage>
        <taxon>Bacteria</taxon>
        <taxon>Bacillati</taxon>
        <taxon>Bacillota</taxon>
        <taxon>Clostridia</taxon>
        <taxon>Peptostreptococcales</taxon>
        <taxon>Peptostreptococcaceae</taxon>
        <taxon>Romboutsia</taxon>
    </lineage>
</organism>
<evidence type="ECO:0000259" key="1">
    <source>
        <dbReference type="SMART" id="SM00646"/>
    </source>
</evidence>
<proteinExistence type="predicted"/>